<dbReference type="Proteomes" id="UP001501725">
    <property type="component" value="Unassembled WGS sequence"/>
</dbReference>
<protein>
    <recommendedName>
        <fullName evidence="4">Transporter</fullName>
    </recommendedName>
</protein>
<keyword evidence="3" id="KW-1185">Reference proteome</keyword>
<reference evidence="3" key="1">
    <citation type="journal article" date="2019" name="Int. J. Syst. Evol. Microbiol.">
        <title>The Global Catalogue of Microorganisms (GCM) 10K type strain sequencing project: providing services to taxonomists for standard genome sequencing and annotation.</title>
        <authorList>
            <consortium name="The Broad Institute Genomics Platform"/>
            <consortium name="The Broad Institute Genome Sequencing Center for Infectious Disease"/>
            <person name="Wu L."/>
            <person name="Ma J."/>
        </authorList>
    </citation>
    <scope>NUCLEOTIDE SEQUENCE [LARGE SCALE GENOMIC DNA]</scope>
    <source>
        <strain evidence="3">JCM 17919</strain>
    </source>
</reference>
<evidence type="ECO:0000313" key="3">
    <source>
        <dbReference type="Proteomes" id="UP001501725"/>
    </source>
</evidence>
<organism evidence="2 3">
    <name type="scientific">Flaviaesturariibacter amylovorans</name>
    <dbReference type="NCBI Taxonomy" id="1084520"/>
    <lineage>
        <taxon>Bacteria</taxon>
        <taxon>Pseudomonadati</taxon>
        <taxon>Bacteroidota</taxon>
        <taxon>Chitinophagia</taxon>
        <taxon>Chitinophagales</taxon>
        <taxon>Chitinophagaceae</taxon>
        <taxon>Flaviaestuariibacter</taxon>
    </lineage>
</organism>
<comment type="caution">
    <text evidence="2">The sequence shown here is derived from an EMBL/GenBank/DDBJ whole genome shotgun (WGS) entry which is preliminary data.</text>
</comment>
<keyword evidence="1" id="KW-0732">Signal</keyword>
<evidence type="ECO:0008006" key="4">
    <source>
        <dbReference type="Google" id="ProtNLM"/>
    </source>
</evidence>
<dbReference type="EMBL" id="BAABGY010000008">
    <property type="protein sequence ID" value="GAA4334568.1"/>
    <property type="molecule type" value="Genomic_DNA"/>
</dbReference>
<accession>A0ABP8H5I2</accession>
<evidence type="ECO:0000256" key="1">
    <source>
        <dbReference type="SAM" id="SignalP"/>
    </source>
</evidence>
<feature type="signal peptide" evidence="1">
    <location>
        <begin position="1"/>
        <end position="21"/>
    </location>
</feature>
<name>A0ABP8H5I2_9BACT</name>
<evidence type="ECO:0000313" key="2">
    <source>
        <dbReference type="EMBL" id="GAA4334568.1"/>
    </source>
</evidence>
<feature type="chain" id="PRO_5045833330" description="Transporter" evidence="1">
    <location>
        <begin position="22"/>
        <end position="296"/>
    </location>
</feature>
<dbReference type="RefSeq" id="WP_345256448.1">
    <property type="nucleotide sequence ID" value="NZ_BAABGY010000008.1"/>
</dbReference>
<proteinExistence type="predicted"/>
<gene>
    <name evidence="2" type="ORF">GCM10023184_28750</name>
</gene>
<sequence>MNRFFPAALLGGLLCALPARACDICGGGVSNYNPYLFPQLSKSYIGLGYTHRSFRTKGENGSWSRERYQTLLLTGQYRLGRRLQLLGLLPWQHNALEQGEARRQVAGLGDLSLLAQYRLLDRPNDKGIRHTFLAGGGLKLATGRFVPAGSGKAEDQNLQLGSGSTDFLLNASYRLSVRKWLFVLTGSYKYNTVNSDGFRFGDIGTGGVMVAYRKEWKKFSVAPYVQAGHEFQYQDAERQVLQAHSGGSFWYTGGGFDINTRAITVGINCQWAPLQELAGGAIKVLPRAGVQASFSF</sequence>